<comment type="caution">
    <text evidence="1">The sequence shown here is derived from an EMBL/GenBank/DDBJ whole genome shotgun (WGS) entry which is preliminary data.</text>
</comment>
<sequence length="62" mass="6599">MLGFTEFRGVAVRLDWDGGPNAIVSAVAPRAEGTSSGLAARRFKHSRIDPYTGGIPLETRIG</sequence>
<evidence type="ECO:0000313" key="1">
    <source>
        <dbReference type="EMBL" id="MEI1251130.1"/>
    </source>
</evidence>
<reference evidence="1 2" key="1">
    <citation type="submission" date="2024-01" db="EMBL/GenBank/DDBJ databases">
        <title>Draft genome sequences of three bacterial strains isolated from Acacia saligna represent a potential new species within the genus Rhizobium.</title>
        <authorList>
            <person name="Tambong J.T."/>
            <person name="Mnasri B."/>
        </authorList>
    </citation>
    <scope>NUCLEOTIDE SEQUENCE [LARGE SCALE GENOMIC DNA]</scope>
    <source>
        <strain evidence="1 2">1AS12I</strain>
    </source>
</reference>
<dbReference type="RefSeq" id="WP_335914582.1">
    <property type="nucleotide sequence ID" value="NZ_JBAMYB010000015.1"/>
</dbReference>
<accession>A0ABU8CQP6</accession>
<dbReference type="EMBL" id="JBAMYC010000015">
    <property type="protein sequence ID" value="MEI1251130.1"/>
    <property type="molecule type" value="Genomic_DNA"/>
</dbReference>
<gene>
    <name evidence="1" type="ORF">V8Q02_24505</name>
</gene>
<name>A0ABU8CQP6_9HYPH</name>
<protein>
    <submittedName>
        <fullName evidence="1">Uncharacterized protein</fullName>
    </submittedName>
</protein>
<keyword evidence="2" id="KW-1185">Reference proteome</keyword>
<proteinExistence type="predicted"/>
<organism evidence="1 2">
    <name type="scientific">Rhizobium aouanii</name>
    <dbReference type="NCBI Taxonomy" id="3118145"/>
    <lineage>
        <taxon>Bacteria</taxon>
        <taxon>Pseudomonadati</taxon>
        <taxon>Pseudomonadota</taxon>
        <taxon>Alphaproteobacteria</taxon>
        <taxon>Hyphomicrobiales</taxon>
        <taxon>Rhizobiaceae</taxon>
        <taxon>Rhizobium/Agrobacterium group</taxon>
        <taxon>Rhizobium</taxon>
    </lineage>
</organism>
<dbReference type="Proteomes" id="UP001531129">
    <property type="component" value="Unassembled WGS sequence"/>
</dbReference>
<evidence type="ECO:0000313" key="2">
    <source>
        <dbReference type="Proteomes" id="UP001531129"/>
    </source>
</evidence>